<comment type="caution">
    <text evidence="1">The sequence shown here is derived from an EMBL/GenBank/DDBJ whole genome shotgun (WGS) entry which is preliminary data.</text>
</comment>
<sequence>MEAKEKASFSSERLYLHLLGAFPGLVHDFDAKWKNWQAAISSSPSQSEWSSGLEFAALTALGPKVIPLVVYKLALKPDDATAVYLYNILEKDAEFRAPPNSSSDPEAAGRAILQKNFDRNRQVRNTLADWEEHCARVSSFSTSAFYTNCEEFEQLLSYGCSIIPHIMLEYKKKDWPIFGYELLHKLVWGCHTGLQSVGLDDEYRLWAEWFENKNHDEAPHYRGPGTFQTRTDA</sequence>
<proteinExistence type="predicted"/>
<organism evidence="1 2">
    <name type="scientific">Chaetomidium leptoderma</name>
    <dbReference type="NCBI Taxonomy" id="669021"/>
    <lineage>
        <taxon>Eukaryota</taxon>
        <taxon>Fungi</taxon>
        <taxon>Dikarya</taxon>
        <taxon>Ascomycota</taxon>
        <taxon>Pezizomycotina</taxon>
        <taxon>Sordariomycetes</taxon>
        <taxon>Sordariomycetidae</taxon>
        <taxon>Sordariales</taxon>
        <taxon>Chaetomiaceae</taxon>
        <taxon>Chaetomidium</taxon>
    </lineage>
</organism>
<name>A0AAN6VBN3_9PEZI</name>
<dbReference type="Proteomes" id="UP001302745">
    <property type="component" value="Unassembled WGS sequence"/>
</dbReference>
<dbReference type="EMBL" id="MU857369">
    <property type="protein sequence ID" value="KAK4148473.1"/>
    <property type="molecule type" value="Genomic_DNA"/>
</dbReference>
<dbReference type="AlphaFoldDB" id="A0AAN6VBN3"/>
<gene>
    <name evidence="1" type="ORF">C8A00DRAFT_47670</name>
</gene>
<reference evidence="1" key="1">
    <citation type="journal article" date="2023" name="Mol. Phylogenet. Evol.">
        <title>Genome-scale phylogeny and comparative genomics of the fungal order Sordariales.</title>
        <authorList>
            <person name="Hensen N."/>
            <person name="Bonometti L."/>
            <person name="Westerberg I."/>
            <person name="Brannstrom I.O."/>
            <person name="Guillou S."/>
            <person name="Cros-Aarteil S."/>
            <person name="Calhoun S."/>
            <person name="Haridas S."/>
            <person name="Kuo A."/>
            <person name="Mondo S."/>
            <person name="Pangilinan J."/>
            <person name="Riley R."/>
            <person name="LaButti K."/>
            <person name="Andreopoulos B."/>
            <person name="Lipzen A."/>
            <person name="Chen C."/>
            <person name="Yan M."/>
            <person name="Daum C."/>
            <person name="Ng V."/>
            <person name="Clum A."/>
            <person name="Steindorff A."/>
            <person name="Ohm R.A."/>
            <person name="Martin F."/>
            <person name="Silar P."/>
            <person name="Natvig D.O."/>
            <person name="Lalanne C."/>
            <person name="Gautier V."/>
            <person name="Ament-Velasquez S.L."/>
            <person name="Kruys A."/>
            <person name="Hutchinson M.I."/>
            <person name="Powell A.J."/>
            <person name="Barry K."/>
            <person name="Miller A.N."/>
            <person name="Grigoriev I.V."/>
            <person name="Debuchy R."/>
            <person name="Gladieux P."/>
            <person name="Hiltunen Thoren M."/>
            <person name="Johannesson H."/>
        </authorList>
    </citation>
    <scope>NUCLEOTIDE SEQUENCE</scope>
    <source>
        <strain evidence="1">CBS 538.74</strain>
    </source>
</reference>
<evidence type="ECO:0000313" key="1">
    <source>
        <dbReference type="EMBL" id="KAK4148473.1"/>
    </source>
</evidence>
<reference evidence="1" key="2">
    <citation type="submission" date="2023-05" db="EMBL/GenBank/DDBJ databases">
        <authorList>
            <consortium name="Lawrence Berkeley National Laboratory"/>
            <person name="Steindorff A."/>
            <person name="Hensen N."/>
            <person name="Bonometti L."/>
            <person name="Westerberg I."/>
            <person name="Brannstrom I.O."/>
            <person name="Guillou S."/>
            <person name="Cros-Aarteil S."/>
            <person name="Calhoun S."/>
            <person name="Haridas S."/>
            <person name="Kuo A."/>
            <person name="Mondo S."/>
            <person name="Pangilinan J."/>
            <person name="Riley R."/>
            <person name="Labutti K."/>
            <person name="Andreopoulos B."/>
            <person name="Lipzen A."/>
            <person name="Chen C."/>
            <person name="Yanf M."/>
            <person name="Daum C."/>
            <person name="Ng V."/>
            <person name="Clum A."/>
            <person name="Ohm R."/>
            <person name="Martin F."/>
            <person name="Silar P."/>
            <person name="Natvig D."/>
            <person name="Lalanne C."/>
            <person name="Gautier V."/>
            <person name="Ament-Velasquez S.L."/>
            <person name="Kruys A."/>
            <person name="Hutchinson M.I."/>
            <person name="Powell A.J."/>
            <person name="Barry K."/>
            <person name="Miller A.N."/>
            <person name="Grigoriev I.V."/>
            <person name="Debuchy R."/>
            <person name="Gladieux P."/>
            <person name="Thoren M.H."/>
            <person name="Johannesson H."/>
        </authorList>
    </citation>
    <scope>NUCLEOTIDE SEQUENCE</scope>
    <source>
        <strain evidence="1">CBS 538.74</strain>
    </source>
</reference>
<evidence type="ECO:0000313" key="2">
    <source>
        <dbReference type="Proteomes" id="UP001302745"/>
    </source>
</evidence>
<accession>A0AAN6VBN3</accession>
<protein>
    <submittedName>
        <fullName evidence="1">Uncharacterized protein</fullName>
    </submittedName>
</protein>
<keyword evidence="2" id="KW-1185">Reference proteome</keyword>